<evidence type="ECO:0000313" key="1">
    <source>
        <dbReference type="EMBL" id="KAI5664594.1"/>
    </source>
</evidence>
<protein>
    <submittedName>
        <fullName evidence="1">Uncharacterized protein</fullName>
    </submittedName>
</protein>
<accession>A0ACC0AVM2</accession>
<gene>
    <name evidence="1" type="ORF">M9H77_23917</name>
</gene>
<comment type="caution">
    <text evidence="1">The sequence shown here is derived from an EMBL/GenBank/DDBJ whole genome shotgun (WGS) entry which is preliminary data.</text>
</comment>
<proteinExistence type="predicted"/>
<name>A0ACC0AVM2_CATRO</name>
<sequence length="647" mass="70219">MAKTNSSFASLYQLCSFSFSLLCLKEERLLIMGQQQHRYLAAALLVGAPQNSYRKKTITLVLACLFITCFWVVRDYNKSNERVKFGNSGIVESKQAVVAADDGRCSEIGVVILEKGGHAVDAAVATALCLGVVNPMSSGIGGGAFMVVRSSSTSGAHAFDMRETAPSSASQNMYETNGDAKYGGALSMGVPGELAGLHEAWLRYGRLPWKTLFGPAIRLAKDGFVVAPYLGSSIANCAEKILADPGLRQVYAPDGKLLKAGDMCYNMELGLSLEAVAEQGPEAFYNGIVGEKLVEDVQKAGGILKMDDLRNYRVDVTDAVQVNAMGYTILGMPPPSSGTLGISLVLNILDSYGNANAAKGALGLHRLIESLKHMFAIRMNLGDPDFVNISKTTSDMLSLSFAKEIQEKIFDNTTFPPEYYMYRWSQLRDHGTSHFCIVDKDRNAVSMTTTVNYAFGSGVLSPSTGIVLNNEMGDFSIPTEVSPDQLPPAPTNFIRPNKRPLSSMTPIIVLKDNQVAGVIGGSGGMYIIPAVIQVFINHFVLGMDPLAAVLSPRVYHKLIPNVVLYENWTVLDGDHIELSDEKKQFLKERGHLLHPKAGGAICQLIVQDLQTPMNFVRRFGKFSEDNVFYGILTAVSDPRKDGRPAAI</sequence>
<evidence type="ECO:0000313" key="2">
    <source>
        <dbReference type="Proteomes" id="UP001060085"/>
    </source>
</evidence>
<dbReference type="Proteomes" id="UP001060085">
    <property type="component" value="Linkage Group LG05"/>
</dbReference>
<dbReference type="EMBL" id="CM044705">
    <property type="protein sequence ID" value="KAI5664594.1"/>
    <property type="molecule type" value="Genomic_DNA"/>
</dbReference>
<reference evidence="2" key="1">
    <citation type="journal article" date="2023" name="Nat. Plants">
        <title>Single-cell RNA sequencing provides a high-resolution roadmap for understanding the multicellular compartmentation of specialized metabolism.</title>
        <authorList>
            <person name="Sun S."/>
            <person name="Shen X."/>
            <person name="Li Y."/>
            <person name="Li Y."/>
            <person name="Wang S."/>
            <person name="Li R."/>
            <person name="Zhang H."/>
            <person name="Shen G."/>
            <person name="Guo B."/>
            <person name="Wei J."/>
            <person name="Xu J."/>
            <person name="St-Pierre B."/>
            <person name="Chen S."/>
            <person name="Sun C."/>
        </authorList>
    </citation>
    <scope>NUCLEOTIDE SEQUENCE [LARGE SCALE GENOMIC DNA]</scope>
</reference>
<keyword evidence="2" id="KW-1185">Reference proteome</keyword>
<organism evidence="1 2">
    <name type="scientific">Catharanthus roseus</name>
    <name type="common">Madagascar periwinkle</name>
    <name type="synonym">Vinca rosea</name>
    <dbReference type="NCBI Taxonomy" id="4058"/>
    <lineage>
        <taxon>Eukaryota</taxon>
        <taxon>Viridiplantae</taxon>
        <taxon>Streptophyta</taxon>
        <taxon>Embryophyta</taxon>
        <taxon>Tracheophyta</taxon>
        <taxon>Spermatophyta</taxon>
        <taxon>Magnoliopsida</taxon>
        <taxon>eudicotyledons</taxon>
        <taxon>Gunneridae</taxon>
        <taxon>Pentapetalae</taxon>
        <taxon>asterids</taxon>
        <taxon>lamiids</taxon>
        <taxon>Gentianales</taxon>
        <taxon>Apocynaceae</taxon>
        <taxon>Rauvolfioideae</taxon>
        <taxon>Vinceae</taxon>
        <taxon>Catharanthinae</taxon>
        <taxon>Catharanthus</taxon>
    </lineage>
</organism>